<keyword evidence="4" id="KW-1185">Reference proteome</keyword>
<accession>A0ABQ1PVX4</accession>
<organism evidence="3 4">
    <name type="scientific">Halopseudomonas salina</name>
    <dbReference type="NCBI Taxonomy" id="1323744"/>
    <lineage>
        <taxon>Bacteria</taxon>
        <taxon>Pseudomonadati</taxon>
        <taxon>Pseudomonadota</taxon>
        <taxon>Gammaproteobacteria</taxon>
        <taxon>Pseudomonadales</taxon>
        <taxon>Pseudomonadaceae</taxon>
        <taxon>Halopseudomonas</taxon>
    </lineage>
</organism>
<dbReference type="InterPro" id="IPR036779">
    <property type="entry name" value="LysM_dom_sf"/>
</dbReference>
<dbReference type="SUPFAM" id="SSF54106">
    <property type="entry name" value="LysM domain"/>
    <property type="match status" value="1"/>
</dbReference>
<dbReference type="CDD" id="cd00118">
    <property type="entry name" value="LysM"/>
    <property type="match status" value="1"/>
</dbReference>
<evidence type="ECO:0000259" key="2">
    <source>
        <dbReference type="PROSITE" id="PS51782"/>
    </source>
</evidence>
<feature type="domain" description="LysM" evidence="2">
    <location>
        <begin position="1"/>
        <end position="46"/>
    </location>
</feature>
<dbReference type="Proteomes" id="UP000638188">
    <property type="component" value="Unassembled WGS sequence"/>
</dbReference>
<dbReference type="Gene3D" id="3.10.350.10">
    <property type="entry name" value="LysM domain"/>
    <property type="match status" value="1"/>
</dbReference>
<evidence type="ECO:0000313" key="3">
    <source>
        <dbReference type="EMBL" id="GGD04602.1"/>
    </source>
</evidence>
<dbReference type="InterPro" id="IPR018392">
    <property type="entry name" value="LysM"/>
</dbReference>
<feature type="region of interest" description="Disordered" evidence="1">
    <location>
        <begin position="356"/>
        <end position="375"/>
    </location>
</feature>
<proteinExistence type="predicted"/>
<dbReference type="PROSITE" id="PS51782">
    <property type="entry name" value="LYSM"/>
    <property type="match status" value="1"/>
</dbReference>
<dbReference type="EMBL" id="BMFF01000005">
    <property type="protein sequence ID" value="GGD04602.1"/>
    <property type="molecule type" value="Genomic_DNA"/>
</dbReference>
<name>A0ABQ1PVX4_9GAMM</name>
<evidence type="ECO:0000256" key="1">
    <source>
        <dbReference type="SAM" id="MobiDB-lite"/>
    </source>
</evidence>
<comment type="caution">
    <text evidence="3">The sequence shown here is derived from an EMBL/GenBank/DDBJ whole genome shotgun (WGS) entry which is preliminary data.</text>
</comment>
<dbReference type="SMART" id="SM00257">
    <property type="entry name" value="LysM"/>
    <property type="match status" value="1"/>
</dbReference>
<reference evidence="4" key="1">
    <citation type="journal article" date="2019" name="Int. J. Syst. Evol. Microbiol.">
        <title>The Global Catalogue of Microorganisms (GCM) 10K type strain sequencing project: providing services to taxonomists for standard genome sequencing and annotation.</title>
        <authorList>
            <consortium name="The Broad Institute Genomics Platform"/>
            <consortium name="The Broad Institute Genome Sequencing Center for Infectious Disease"/>
            <person name="Wu L."/>
            <person name="Ma J."/>
        </authorList>
    </citation>
    <scope>NUCLEOTIDE SEQUENCE [LARGE SCALE GENOMIC DNA]</scope>
    <source>
        <strain evidence="4">CGMCC 1.12482</strain>
    </source>
</reference>
<dbReference type="RefSeq" id="WP_150278184.1">
    <property type="nucleotide sequence ID" value="NZ_BMFF01000005.1"/>
</dbReference>
<protein>
    <recommendedName>
        <fullName evidence="2">LysM domain-containing protein</fullName>
    </recommendedName>
</protein>
<dbReference type="Pfam" id="PF01476">
    <property type="entry name" value="LysM"/>
    <property type="match status" value="1"/>
</dbReference>
<gene>
    <name evidence="3" type="ORF">GCM10007418_24570</name>
</gene>
<evidence type="ECO:0000313" key="4">
    <source>
        <dbReference type="Proteomes" id="UP000638188"/>
    </source>
</evidence>
<sequence length="683" mass="75443">MEYIVKSGDNLSLIARANGTTIATLMRLNPEIEDANSIYPQQRLRLPDTDDARQTREVGQITDCSECADDYVDLLHQADEAVFIPLTAEHQREIQQEEAVLEQLIQQFHSEMEGTEESIAGFKDSFIERLQQERVIDSAKPTEPMQLTEIRRLMGNRHYAYVRKDSGWRRHRSYSIESQDRASTKGWYDPASGRVDGQKLIDSIAKDMRSPTLKAKLTLHSSFTDWCLLEWQSDPTRWTPVDGMPPIVIGTQAQAMRYAMGASLNAGFDAKKMNAHVAAKASVSANLIEAKAHAESSWPAEEDSEWIIRYRDEFNSLQEASLGKFRALIKAELTGFAGASALLSANVHVDMKNGLPQLRGTGGSSSSQSNDGPASAEASAFAGVRADGKLEGSVEWQDTLAEPAAWTALCTLGVGAGAALGLGGEAKLKLKWSARTHKFYFNVQAGLVAGAGASGELGAEVDAGTFLAMVKCVYNSLLTVDFHKVEDIDSDAFGQLINFAFLGILAGATHAAVTVRLGTRIAERIGDDINRIRSDHRSALEREQLAITTANNVISDLARGGESWVRYAPPEVKGRLLDIFCFDYGPSFWDTYTMGYNRRERAVLSLLEVSQSWRDYEETVTRINPAGTKGSFAHNRTRLRNLMRLFPSLQIDRIESELRGKRAVPNQPVQLAKHVQLTGTYYA</sequence>